<feature type="transmembrane region" description="Helical" evidence="4">
    <location>
        <begin position="103"/>
        <end position="127"/>
    </location>
</feature>
<accession>A0A972FEI3</accession>
<dbReference type="InterPro" id="IPR004358">
    <property type="entry name" value="Sig_transdc_His_kin-like_C"/>
</dbReference>
<dbReference type="InterPro" id="IPR036890">
    <property type="entry name" value="HATPase_C_sf"/>
</dbReference>
<evidence type="ECO:0000256" key="2">
    <source>
        <dbReference type="ARBA" id="ARBA00012438"/>
    </source>
</evidence>
<keyword evidence="7" id="KW-1185">Reference proteome</keyword>
<dbReference type="PRINTS" id="PR00344">
    <property type="entry name" value="BCTRLSENSOR"/>
</dbReference>
<dbReference type="EC" id="2.7.13.3" evidence="2"/>
<dbReference type="PANTHER" id="PTHR43065">
    <property type="entry name" value="SENSOR HISTIDINE KINASE"/>
    <property type="match status" value="1"/>
</dbReference>
<dbReference type="Proteomes" id="UP000599523">
    <property type="component" value="Unassembled WGS sequence"/>
</dbReference>
<gene>
    <name evidence="6" type="ORF">GPA21_09740</name>
</gene>
<comment type="caution">
    <text evidence="6">The sequence shown here is derived from an EMBL/GenBank/DDBJ whole genome shotgun (WGS) entry which is preliminary data.</text>
</comment>
<keyword evidence="4" id="KW-0472">Membrane</keyword>
<dbReference type="SUPFAM" id="SSF55874">
    <property type="entry name" value="ATPase domain of HSP90 chaperone/DNA topoisomerase II/histidine kinase"/>
    <property type="match status" value="1"/>
</dbReference>
<dbReference type="Pfam" id="PF13188">
    <property type="entry name" value="PAS_8"/>
    <property type="match status" value="1"/>
</dbReference>
<feature type="transmembrane region" description="Helical" evidence="4">
    <location>
        <begin position="73"/>
        <end position="91"/>
    </location>
</feature>
<dbReference type="Pfam" id="PF00512">
    <property type="entry name" value="HisKA"/>
    <property type="match status" value="1"/>
</dbReference>
<proteinExistence type="predicted"/>
<dbReference type="Pfam" id="PF25323">
    <property type="entry name" value="6TM_PilS"/>
    <property type="match status" value="1"/>
</dbReference>
<dbReference type="PANTHER" id="PTHR43065:SF52">
    <property type="entry name" value="SENSOR PROTEIN KINASE PILS"/>
    <property type="match status" value="1"/>
</dbReference>
<dbReference type="InterPro" id="IPR003594">
    <property type="entry name" value="HATPase_dom"/>
</dbReference>
<dbReference type="SMART" id="SM00388">
    <property type="entry name" value="HisKA"/>
    <property type="match status" value="1"/>
</dbReference>
<comment type="catalytic activity">
    <reaction evidence="1">
        <text>ATP + protein L-histidine = ADP + protein N-phospho-L-histidine.</text>
        <dbReference type="EC" id="2.7.13.3"/>
    </reaction>
</comment>
<dbReference type="Gene3D" id="3.30.565.10">
    <property type="entry name" value="Histidine kinase-like ATPase, C-terminal domain"/>
    <property type="match status" value="1"/>
</dbReference>
<evidence type="ECO:0000256" key="4">
    <source>
        <dbReference type="SAM" id="Phobius"/>
    </source>
</evidence>
<reference evidence="6" key="1">
    <citation type="submission" date="2019-12" db="EMBL/GenBank/DDBJ databases">
        <title>Comparative genomics gives insights into the taxonomy of the Azoarcus-Aromatoleum group and reveals separate origins of nif in the plant-associated Azoarcus and non-plant-associated Aromatoleum sub-groups.</title>
        <authorList>
            <person name="Lafos M."/>
            <person name="Maluk M."/>
            <person name="Batista M."/>
            <person name="Junghare M."/>
            <person name="Carmona M."/>
            <person name="Faoro H."/>
            <person name="Cruz L.M."/>
            <person name="Battistoni F."/>
            <person name="De Souza E."/>
            <person name="Pedrosa F."/>
            <person name="Chen W.-M."/>
            <person name="Poole P.S."/>
            <person name="Dixon R.A."/>
            <person name="James E.K."/>
        </authorList>
    </citation>
    <scope>NUCLEOTIDE SEQUENCE</scope>
    <source>
        <strain evidence="6">NSC3</strain>
    </source>
</reference>
<dbReference type="CDD" id="cd00075">
    <property type="entry name" value="HATPase"/>
    <property type="match status" value="1"/>
</dbReference>
<dbReference type="CDD" id="cd00082">
    <property type="entry name" value="HisKA"/>
    <property type="match status" value="1"/>
</dbReference>
<feature type="transmembrane region" description="Helical" evidence="4">
    <location>
        <begin position="147"/>
        <end position="168"/>
    </location>
</feature>
<dbReference type="RefSeq" id="WP_168988011.1">
    <property type="nucleotide sequence ID" value="NZ_CAWPHM010000274.1"/>
</dbReference>
<feature type="domain" description="Histidine kinase" evidence="5">
    <location>
        <begin position="306"/>
        <end position="516"/>
    </location>
</feature>
<protein>
    <recommendedName>
        <fullName evidence="2">histidine kinase</fullName>
        <ecNumber evidence="2">2.7.13.3</ecNumber>
    </recommendedName>
</protein>
<evidence type="ECO:0000259" key="5">
    <source>
        <dbReference type="PROSITE" id="PS50109"/>
    </source>
</evidence>
<evidence type="ECO:0000256" key="3">
    <source>
        <dbReference type="ARBA" id="ARBA00022553"/>
    </source>
</evidence>
<dbReference type="InterPro" id="IPR000014">
    <property type="entry name" value="PAS"/>
</dbReference>
<sequence length="516" mass="55805">MQDVLPVVPRLAPLKYFNLFRLIIAGLFLVVGREMGLGSEAPALFVGLSIAYVGAALALGFPDAILRFGLDRLITLQFVIDIAALTALMWISGGFKSGMPVLMMVYLAGAGLISEGRTGLFLAALATLGVLAENLWRHYTGVDAVEFFQVGMACAGFFAIAISSRLLARRARFNEALAAERGAQLGRQQAVNERIIEDMRDGVIVMGEGGTVRQANPRASELLGMALDPGTRLVAVDAWFADCARNFSTDGCVQRLGPAGKLLRCRVASAKAAGSGDTLIYLTDYEEIQEQVQQLKLAALGRLTASMAHEIRNPLSAVTQAADLLGEEKRADVQARLTRIINDNARRIERMVREVLALGRRENILAEALPLAEFVAEVVAEVVDEFALRGNEEREVFARDIDMHATFAIDRAHMHQILGNLLGNARRYASGKPGSVRVYSYDLGAGRIALHVIDDGPGITEDQVTHIFEPFFTTDAKGTGLGLYIARELAEANGARLEFAGNEPGAHFVLTGRSQP</sequence>
<dbReference type="SMART" id="SM00387">
    <property type="entry name" value="HATPase_c"/>
    <property type="match status" value="1"/>
</dbReference>
<evidence type="ECO:0000256" key="1">
    <source>
        <dbReference type="ARBA" id="ARBA00000085"/>
    </source>
</evidence>
<keyword evidence="3" id="KW-0597">Phosphoprotein</keyword>
<dbReference type="Pfam" id="PF02518">
    <property type="entry name" value="HATPase_c"/>
    <property type="match status" value="1"/>
</dbReference>
<dbReference type="InterPro" id="IPR003661">
    <property type="entry name" value="HisK_dim/P_dom"/>
</dbReference>
<feature type="transmembrane region" description="Helical" evidence="4">
    <location>
        <begin position="43"/>
        <end position="61"/>
    </location>
</feature>
<feature type="transmembrane region" description="Helical" evidence="4">
    <location>
        <begin position="12"/>
        <end position="31"/>
    </location>
</feature>
<dbReference type="SUPFAM" id="SSF47384">
    <property type="entry name" value="Homodimeric domain of signal transducing histidine kinase"/>
    <property type="match status" value="1"/>
</dbReference>
<organism evidence="6 7">
    <name type="scientific">Azoarcus taiwanensis</name>
    <dbReference type="NCBI Taxonomy" id="666964"/>
    <lineage>
        <taxon>Bacteria</taxon>
        <taxon>Pseudomonadati</taxon>
        <taxon>Pseudomonadota</taxon>
        <taxon>Betaproteobacteria</taxon>
        <taxon>Rhodocyclales</taxon>
        <taxon>Zoogloeaceae</taxon>
        <taxon>Azoarcus</taxon>
    </lineage>
</organism>
<keyword evidence="4" id="KW-0812">Transmembrane</keyword>
<dbReference type="Gene3D" id="3.30.450.20">
    <property type="entry name" value="PAS domain"/>
    <property type="match status" value="1"/>
</dbReference>
<name>A0A972FEI3_9RHOO</name>
<dbReference type="InterPro" id="IPR005467">
    <property type="entry name" value="His_kinase_dom"/>
</dbReference>
<dbReference type="PROSITE" id="PS50109">
    <property type="entry name" value="HIS_KIN"/>
    <property type="match status" value="1"/>
</dbReference>
<keyword evidence="4" id="KW-1133">Transmembrane helix</keyword>
<evidence type="ECO:0000313" key="6">
    <source>
        <dbReference type="EMBL" id="NMG03255.1"/>
    </source>
</evidence>
<dbReference type="GO" id="GO:0000155">
    <property type="term" value="F:phosphorelay sensor kinase activity"/>
    <property type="evidence" value="ECO:0007669"/>
    <property type="project" value="InterPro"/>
</dbReference>
<dbReference type="AlphaFoldDB" id="A0A972FEI3"/>
<dbReference type="InterPro" id="IPR036097">
    <property type="entry name" value="HisK_dim/P_sf"/>
</dbReference>
<evidence type="ECO:0000313" key="7">
    <source>
        <dbReference type="Proteomes" id="UP000599523"/>
    </source>
</evidence>
<dbReference type="EMBL" id="WTVM01000049">
    <property type="protein sequence ID" value="NMG03255.1"/>
    <property type="molecule type" value="Genomic_DNA"/>
</dbReference>
<dbReference type="Gene3D" id="1.10.287.130">
    <property type="match status" value="1"/>
</dbReference>